<feature type="domain" description="SSD" evidence="7">
    <location>
        <begin position="233"/>
        <end position="356"/>
    </location>
</feature>
<keyword evidence="8" id="KW-0449">Lipoprotein</keyword>
<dbReference type="RefSeq" id="WP_344798881.1">
    <property type="nucleotide sequence ID" value="NZ_BAABBN010000007.1"/>
</dbReference>
<evidence type="ECO:0000256" key="6">
    <source>
        <dbReference type="SAM" id="Phobius"/>
    </source>
</evidence>
<dbReference type="Pfam" id="PF03176">
    <property type="entry name" value="MMPL"/>
    <property type="match status" value="2"/>
</dbReference>
<sequence>MVLLSLAALGLSLTQLPALYKDTRSDAFLAEDNPALVYRNKVKEQFGLADPIVVAVINTQKHGVFNPQTLALVESLTDGISALPNIDADRVMSLSTENNITGTEEGMAVEPFFDDYPDSQEVADRMRAAINEFPLYQGSLVAENGKATLVVAEVLDEHLVEETYQNIVAIVNAANTSNGEVIHVAGEGAIAGFLGAYIDADASRLNPMAGLVITIMIWLAFRRFSPPLFGNVIVAASVLMTLSAMAFNSVAFFVITNALPVILIGISVADAIHIYSHYFELQVKRPEEDRRLLVVDTMLEIWRPITLTSLTTMAGFLGLYFAAYMPPFKYFGLFTAVGVGIAWLYSLVFLPAAIAWVKPAASHHFVRLHNAGKKDVFARAMVLIGRISLARPAITVAIGVVIIFSGLIATTQLKVNEDRIKTFDPSEPIYQADQAINQFFDGTNNIDVVIEAKEVEGLFKPESLKAIESFQEFALTLPNVQGAVSIVDYLKQMNRSLNEGRASEYRLPETRELAAQYFLLYSASSEPTDFEEEVDYDYRVANVRLTLNKGAFKDTEGVVERLQWYIDQHLSSDELKATLSGRVTVNYYWIRDLGESHFAGLGISLLLVWLVSSALFRSATAGVYTLIPVGGAILLVYSTMVAWDISLGVGTSMFASVAIGLGVDFAIHTLDRLRTLYQAHNQNLDDALVALYPSTGRALFFNFLAIACGFGVLISSKVVPLNNFGSIVVIAVTTSFIASVTLLPALIKVIRPSFITGKTSARESTARVGVTRMITMMTVASGLTCAVLWNPVEASEQTTVSASILNAETIVDRVNGVDEGEHVARKLHMKLMDRKGKVRERYTDSFRKYYGNEKRTILFYRSPTNVKGTAFMTFDYPDSEVDDDQWLYLPALRKVRRISAADRGDYFLGTDFTYEDIKQDGKLEKADYDYRYLGEETVNGIPSYRMEGVAKNKNIAKELGYSKTEFWVDAEQWIIIKAIYWDTKGRLLKTLVAEDIRKVDGILTRHKLAIDNHKTGHRTEFTFSDVDYKKRVKDGLFSQRAMKRGK</sequence>
<feature type="transmembrane region" description="Helical" evidence="6">
    <location>
        <begin position="228"/>
        <end position="255"/>
    </location>
</feature>
<protein>
    <submittedName>
        <fullName evidence="8">Outer membrane lipoprotein-sorting protein</fullName>
    </submittedName>
</protein>
<dbReference type="EMBL" id="BAABBN010000007">
    <property type="protein sequence ID" value="GAA3927709.1"/>
    <property type="molecule type" value="Genomic_DNA"/>
</dbReference>
<feature type="transmembrane region" description="Helical" evidence="6">
    <location>
        <begin position="623"/>
        <end position="643"/>
    </location>
</feature>
<evidence type="ECO:0000256" key="1">
    <source>
        <dbReference type="ARBA" id="ARBA00004651"/>
    </source>
</evidence>
<keyword evidence="9" id="KW-1185">Reference proteome</keyword>
<comment type="caution">
    <text evidence="8">The sequence shown here is derived from an EMBL/GenBank/DDBJ whole genome shotgun (WGS) entry which is preliminary data.</text>
</comment>
<organism evidence="8 9">
    <name type="scientific">Litoribacillus peritrichatus</name>
    <dbReference type="NCBI Taxonomy" id="718191"/>
    <lineage>
        <taxon>Bacteria</taxon>
        <taxon>Pseudomonadati</taxon>
        <taxon>Pseudomonadota</taxon>
        <taxon>Gammaproteobacteria</taxon>
        <taxon>Oceanospirillales</taxon>
        <taxon>Oceanospirillaceae</taxon>
        <taxon>Litoribacillus</taxon>
    </lineage>
</organism>
<evidence type="ECO:0000256" key="3">
    <source>
        <dbReference type="ARBA" id="ARBA00022692"/>
    </source>
</evidence>
<feature type="transmembrane region" description="Helical" evidence="6">
    <location>
        <begin position="301"/>
        <end position="324"/>
    </location>
</feature>
<feature type="transmembrane region" description="Helical" evidence="6">
    <location>
        <begin position="724"/>
        <end position="747"/>
    </location>
</feature>
<dbReference type="Proteomes" id="UP001501565">
    <property type="component" value="Unassembled WGS sequence"/>
</dbReference>
<dbReference type="InterPro" id="IPR050545">
    <property type="entry name" value="Mycobact_MmpL"/>
</dbReference>
<dbReference type="PANTHER" id="PTHR33406:SF13">
    <property type="entry name" value="MEMBRANE PROTEIN YDFJ"/>
    <property type="match status" value="1"/>
</dbReference>
<evidence type="ECO:0000256" key="4">
    <source>
        <dbReference type="ARBA" id="ARBA00022989"/>
    </source>
</evidence>
<keyword evidence="5 6" id="KW-0472">Membrane</keyword>
<keyword evidence="2" id="KW-1003">Cell membrane</keyword>
<keyword evidence="3 6" id="KW-0812">Transmembrane</keyword>
<feature type="transmembrane region" description="Helical" evidence="6">
    <location>
        <begin position="330"/>
        <end position="357"/>
    </location>
</feature>
<feature type="transmembrane region" description="Helical" evidence="6">
    <location>
        <begin position="649"/>
        <end position="667"/>
    </location>
</feature>
<evidence type="ECO:0000256" key="5">
    <source>
        <dbReference type="ARBA" id="ARBA00023136"/>
    </source>
</evidence>
<accession>A0ABP7MPS1</accession>
<dbReference type="Pfam" id="PF17131">
    <property type="entry name" value="LolA_like"/>
    <property type="match status" value="1"/>
</dbReference>
<dbReference type="Gene3D" id="1.20.1640.10">
    <property type="entry name" value="Multidrug efflux transporter AcrB transmembrane domain"/>
    <property type="match status" value="2"/>
</dbReference>
<feature type="transmembrane region" description="Helical" evidence="6">
    <location>
        <begin position="261"/>
        <end position="281"/>
    </location>
</feature>
<dbReference type="PROSITE" id="PS50156">
    <property type="entry name" value="SSD"/>
    <property type="match status" value="1"/>
</dbReference>
<proteinExistence type="predicted"/>
<feature type="transmembrane region" description="Helical" evidence="6">
    <location>
        <begin position="598"/>
        <end position="616"/>
    </location>
</feature>
<gene>
    <name evidence="8" type="ORF">GCM10022277_25130</name>
</gene>
<evidence type="ECO:0000259" key="7">
    <source>
        <dbReference type="PROSITE" id="PS50156"/>
    </source>
</evidence>
<keyword evidence="4 6" id="KW-1133">Transmembrane helix</keyword>
<evidence type="ECO:0000313" key="8">
    <source>
        <dbReference type="EMBL" id="GAA3927709.1"/>
    </source>
</evidence>
<feature type="transmembrane region" description="Helical" evidence="6">
    <location>
        <begin position="389"/>
        <end position="409"/>
    </location>
</feature>
<evidence type="ECO:0000313" key="9">
    <source>
        <dbReference type="Proteomes" id="UP001501565"/>
    </source>
</evidence>
<dbReference type="Gene3D" id="2.50.20.10">
    <property type="entry name" value="Lipoprotein localisation LolA/LolB/LppX"/>
    <property type="match status" value="1"/>
</dbReference>
<comment type="subcellular location">
    <subcellularLocation>
        <location evidence="1">Cell membrane</location>
        <topology evidence="1">Multi-pass membrane protein</topology>
    </subcellularLocation>
</comment>
<reference evidence="9" key="1">
    <citation type="journal article" date="2019" name="Int. J. Syst. Evol. Microbiol.">
        <title>The Global Catalogue of Microorganisms (GCM) 10K type strain sequencing project: providing services to taxonomists for standard genome sequencing and annotation.</title>
        <authorList>
            <consortium name="The Broad Institute Genomics Platform"/>
            <consortium name="The Broad Institute Genome Sequencing Center for Infectious Disease"/>
            <person name="Wu L."/>
            <person name="Ma J."/>
        </authorList>
    </citation>
    <scope>NUCLEOTIDE SEQUENCE [LARGE SCALE GENOMIC DNA]</scope>
    <source>
        <strain evidence="9">JCM 17551</strain>
    </source>
</reference>
<dbReference type="InterPro" id="IPR000731">
    <property type="entry name" value="SSD"/>
</dbReference>
<dbReference type="PANTHER" id="PTHR33406">
    <property type="entry name" value="MEMBRANE PROTEIN MJ1562-RELATED"/>
    <property type="match status" value="1"/>
</dbReference>
<evidence type="ECO:0000256" key="2">
    <source>
        <dbReference type="ARBA" id="ARBA00022475"/>
    </source>
</evidence>
<name>A0ABP7MPS1_9GAMM</name>
<dbReference type="SUPFAM" id="SSF82866">
    <property type="entry name" value="Multidrug efflux transporter AcrB transmembrane domain"/>
    <property type="match status" value="2"/>
</dbReference>
<dbReference type="InterPro" id="IPR033399">
    <property type="entry name" value="TP_0789-like"/>
</dbReference>
<feature type="transmembrane region" description="Helical" evidence="6">
    <location>
        <begin position="699"/>
        <end position="718"/>
    </location>
</feature>
<dbReference type="InterPro" id="IPR004869">
    <property type="entry name" value="MMPL_dom"/>
</dbReference>
<dbReference type="CDD" id="cd16329">
    <property type="entry name" value="LolA_like"/>
    <property type="match status" value="1"/>
</dbReference>